<evidence type="ECO:0000256" key="2">
    <source>
        <dbReference type="ARBA" id="ARBA00004993"/>
    </source>
</evidence>
<dbReference type="PANTHER" id="PTHR38096:SF1">
    <property type="entry name" value="ENTEROBACTIN SYNTHASE COMPONENT D"/>
    <property type="match status" value="1"/>
</dbReference>
<keyword evidence="6 14" id="KW-0808">Transferase</keyword>
<dbReference type="InterPro" id="IPR003542">
    <property type="entry name" value="Enbac_synth_compD-like"/>
</dbReference>
<comment type="similarity">
    <text evidence="3">Belongs to the P-Pant transferase superfamily. EntD family.</text>
</comment>
<dbReference type="InterPro" id="IPR008278">
    <property type="entry name" value="4-PPantetheinyl_Trfase_dom"/>
</dbReference>
<keyword evidence="7" id="KW-0259">Enterobactin biosynthesis</keyword>
<comment type="subunit">
    <text evidence="4">EntB, EntD, EntE, and EntF form a multienzyme complex called enterobactin synthase.</text>
</comment>
<dbReference type="InterPro" id="IPR037143">
    <property type="entry name" value="4-PPantetheinyl_Trfase_dom_sf"/>
</dbReference>
<comment type="pathway">
    <text evidence="2">Siderophore biosynthesis; enterobactin biosynthesis.</text>
</comment>
<evidence type="ECO:0000256" key="7">
    <source>
        <dbReference type="ARBA" id="ARBA00023191"/>
    </source>
</evidence>
<evidence type="ECO:0000256" key="4">
    <source>
        <dbReference type="ARBA" id="ARBA00011503"/>
    </source>
</evidence>
<evidence type="ECO:0000256" key="5">
    <source>
        <dbReference type="ARBA" id="ARBA00019087"/>
    </source>
</evidence>
<dbReference type="GO" id="GO:0016740">
    <property type="term" value="F:transferase activity"/>
    <property type="evidence" value="ECO:0007669"/>
    <property type="project" value="UniProtKB-KW"/>
</dbReference>
<dbReference type="EMBL" id="JACDXX010000001">
    <property type="protein sequence ID" value="MCB5408573.1"/>
    <property type="molecule type" value="Genomic_DNA"/>
</dbReference>
<dbReference type="InterPro" id="IPR041354">
    <property type="entry name" value="4PPT_N"/>
</dbReference>
<evidence type="ECO:0000256" key="11">
    <source>
        <dbReference type="ARBA" id="ARBA00049191"/>
    </source>
</evidence>
<sequence length="211" mass="22768">MPDRLLRLESTLAGLLPPGSALASADPKQSYPLLPGEEAGAMIAKRAAEFSAGRYAARLALARLGEAEQAIPRAPDRAPCWPEGIRGSITHSREACLAAVTREGRGLGLDLELARDFDPGLISRIAHADDQVTGWPEERHGVMIFSAKEAAYKAQYPLSQRVFGFEKMAVRIEGTRLVARFREGIAPFAAGEQLTGRITLAEGHVLSAVWL</sequence>
<evidence type="ECO:0000313" key="15">
    <source>
        <dbReference type="Proteomes" id="UP001198571"/>
    </source>
</evidence>
<evidence type="ECO:0000256" key="8">
    <source>
        <dbReference type="ARBA" id="ARBA00029894"/>
    </source>
</evidence>
<proteinExistence type="inferred from homology"/>
<feature type="domain" description="4'-phosphopantetheinyl transferase" evidence="12">
    <location>
        <begin position="106"/>
        <end position="172"/>
    </location>
</feature>
<evidence type="ECO:0000259" key="12">
    <source>
        <dbReference type="Pfam" id="PF01648"/>
    </source>
</evidence>
<evidence type="ECO:0000256" key="9">
    <source>
        <dbReference type="ARBA" id="ARBA00031996"/>
    </source>
</evidence>
<dbReference type="Pfam" id="PF01648">
    <property type="entry name" value="ACPS"/>
    <property type="match status" value="1"/>
</dbReference>
<evidence type="ECO:0000259" key="13">
    <source>
        <dbReference type="Pfam" id="PF17837"/>
    </source>
</evidence>
<dbReference type="PANTHER" id="PTHR38096">
    <property type="entry name" value="ENTEROBACTIN SYNTHASE COMPONENT D"/>
    <property type="match status" value="1"/>
</dbReference>
<gene>
    <name evidence="14" type="ORF">H0485_00940</name>
</gene>
<protein>
    <recommendedName>
        <fullName evidence="5">Enterobactin synthase component D</fullName>
    </recommendedName>
    <alternativeName>
        <fullName evidence="8">4'-phosphopantetheinyl transferase EntD</fullName>
    </alternativeName>
    <alternativeName>
        <fullName evidence="9">Enterochelin synthase D</fullName>
    </alternativeName>
</protein>
<name>A0ABS8CGQ2_9RHOB</name>
<dbReference type="SUPFAM" id="SSF56214">
    <property type="entry name" value="4'-phosphopantetheinyl transferase"/>
    <property type="match status" value="1"/>
</dbReference>
<dbReference type="PRINTS" id="PR01399">
    <property type="entry name" value="ENTSNTHTASED"/>
</dbReference>
<evidence type="ECO:0000256" key="10">
    <source>
        <dbReference type="ARBA" id="ARBA00049176"/>
    </source>
</evidence>
<dbReference type="Proteomes" id="UP001198571">
    <property type="component" value="Unassembled WGS sequence"/>
</dbReference>
<comment type="catalytic activity">
    <reaction evidence="11">
        <text>apo-[peptidyl-carrier protein] + CoA = holo-[peptidyl-carrier protein] + adenosine 3',5'-bisphosphate + H(+)</text>
        <dbReference type="Rhea" id="RHEA:46228"/>
        <dbReference type="Rhea" id="RHEA-COMP:11479"/>
        <dbReference type="Rhea" id="RHEA-COMP:11480"/>
        <dbReference type="ChEBI" id="CHEBI:15378"/>
        <dbReference type="ChEBI" id="CHEBI:29999"/>
        <dbReference type="ChEBI" id="CHEBI:57287"/>
        <dbReference type="ChEBI" id="CHEBI:58343"/>
        <dbReference type="ChEBI" id="CHEBI:64479"/>
    </reaction>
</comment>
<comment type="function">
    <text evidence="1">Involved in the biosynthesis of the siderophore enterobactin (enterochelin), which is a macrocyclic trimeric lactone of N-(2,3-dihydroxybenzoyl)-serine. The serine trilactone serves as a scaffolding for the three catechol functionalities that provide hexadentate coordination for the tightly ligated iron(2+) atoms. Plays an essential role in the assembly of the enterobactin by catalyzing the transfer of the 4'-phosphopantetheine (Ppant) moiety from coenzyme A to the apo-domains of both EntB (ArCP domain) and EntF (PCP domain) to yield their holo-forms which make them competent for the activation of 2,3-dihydroxybenzoate (DHB) and L-serine, respectively.</text>
</comment>
<feature type="domain" description="4'-phosphopantetheinyl transferase N-terminal" evidence="13">
    <location>
        <begin position="41"/>
        <end position="100"/>
    </location>
</feature>
<comment type="catalytic activity">
    <reaction evidence="10">
        <text>apo-[aryl-carrier protein] + CoA = holo-[aryl-carrier protein] + adenosine 3',5'-bisphosphate + H(+)</text>
        <dbReference type="Rhea" id="RHEA:48404"/>
        <dbReference type="Rhea" id="RHEA-COMP:15903"/>
        <dbReference type="Rhea" id="RHEA-COMP:17557"/>
        <dbReference type="ChEBI" id="CHEBI:15378"/>
        <dbReference type="ChEBI" id="CHEBI:29999"/>
        <dbReference type="ChEBI" id="CHEBI:57287"/>
        <dbReference type="ChEBI" id="CHEBI:58343"/>
        <dbReference type="ChEBI" id="CHEBI:64479"/>
    </reaction>
</comment>
<evidence type="ECO:0000256" key="6">
    <source>
        <dbReference type="ARBA" id="ARBA00022679"/>
    </source>
</evidence>
<keyword evidence="15" id="KW-1185">Reference proteome</keyword>
<dbReference type="Gene3D" id="3.90.470.20">
    <property type="entry name" value="4'-phosphopantetheinyl transferase domain"/>
    <property type="match status" value="1"/>
</dbReference>
<organism evidence="14 15">
    <name type="scientific">Pseudogemmobacter faecipullorum</name>
    <dbReference type="NCBI Taxonomy" id="2755041"/>
    <lineage>
        <taxon>Bacteria</taxon>
        <taxon>Pseudomonadati</taxon>
        <taxon>Pseudomonadota</taxon>
        <taxon>Alphaproteobacteria</taxon>
        <taxon>Rhodobacterales</taxon>
        <taxon>Paracoccaceae</taxon>
        <taxon>Pseudogemmobacter</taxon>
    </lineage>
</organism>
<accession>A0ABS8CGQ2</accession>
<evidence type="ECO:0000313" key="14">
    <source>
        <dbReference type="EMBL" id="MCB5408573.1"/>
    </source>
</evidence>
<evidence type="ECO:0000256" key="3">
    <source>
        <dbReference type="ARBA" id="ARBA00008342"/>
    </source>
</evidence>
<reference evidence="14 15" key="1">
    <citation type="submission" date="2020-07" db="EMBL/GenBank/DDBJ databases">
        <title>Pseudogemmobacter sp. nov., isolated from poultry manure in Taiwan.</title>
        <authorList>
            <person name="Lin S.-Y."/>
            <person name="Tang Y.-S."/>
            <person name="Young C.-C."/>
        </authorList>
    </citation>
    <scope>NUCLEOTIDE SEQUENCE [LARGE SCALE GENOMIC DNA]</scope>
    <source>
        <strain evidence="14 15">CC-YST710</strain>
    </source>
</reference>
<dbReference type="Pfam" id="PF17837">
    <property type="entry name" value="4PPT_N"/>
    <property type="match status" value="1"/>
</dbReference>
<evidence type="ECO:0000256" key="1">
    <source>
        <dbReference type="ARBA" id="ARBA00003937"/>
    </source>
</evidence>
<comment type="caution">
    <text evidence="14">The sequence shown here is derived from an EMBL/GenBank/DDBJ whole genome shotgun (WGS) entry which is preliminary data.</text>
</comment>
<dbReference type="RefSeq" id="WP_226933447.1">
    <property type="nucleotide sequence ID" value="NZ_JACDXX010000001.1"/>
</dbReference>